<dbReference type="InterPro" id="IPR015856">
    <property type="entry name" value="ABC_transpr_CbiO/EcfA_su"/>
</dbReference>
<feature type="domain" description="ABC transporter" evidence="4">
    <location>
        <begin position="11"/>
        <end position="237"/>
    </location>
</feature>
<dbReference type="SUPFAM" id="SSF52540">
    <property type="entry name" value="P-loop containing nucleoside triphosphate hydrolases"/>
    <property type="match status" value="1"/>
</dbReference>
<dbReference type="PANTHER" id="PTHR43553">
    <property type="entry name" value="HEAVY METAL TRANSPORTER"/>
    <property type="match status" value="1"/>
</dbReference>
<reference evidence="6" key="1">
    <citation type="submission" date="2023-07" db="EMBL/GenBank/DDBJ databases">
        <title>Molecular identification of indigenous halophilic bacteria isolated from red sea cost, biodegradation of synthetic dyes and assessment of degraded metabolite toxicity.</title>
        <authorList>
            <person name="Chaieb K."/>
            <person name="Altayb H.N."/>
        </authorList>
    </citation>
    <scope>NUCLEOTIDE SEQUENCE [LARGE SCALE GENOMIC DNA]</scope>
    <source>
        <strain evidence="6">K20</strain>
    </source>
</reference>
<keyword evidence="3 5" id="KW-0067">ATP-binding</keyword>
<name>A0ABS7YL96_9VIBR</name>
<dbReference type="SMART" id="SM00382">
    <property type="entry name" value="AAA"/>
    <property type="match status" value="1"/>
</dbReference>
<keyword evidence="6" id="KW-1185">Reference proteome</keyword>
<evidence type="ECO:0000256" key="3">
    <source>
        <dbReference type="ARBA" id="ARBA00022840"/>
    </source>
</evidence>
<dbReference type="Proteomes" id="UP001199044">
    <property type="component" value="Unassembled WGS sequence"/>
</dbReference>
<keyword evidence="1" id="KW-0813">Transport</keyword>
<comment type="caution">
    <text evidence="5">The sequence shown here is derived from an EMBL/GenBank/DDBJ whole genome shotgun (WGS) entry which is preliminary data.</text>
</comment>
<dbReference type="RefSeq" id="WP_068713571.1">
    <property type="nucleotide sequence ID" value="NZ_AP014635.1"/>
</dbReference>
<dbReference type="InterPro" id="IPR050095">
    <property type="entry name" value="ECF_ABC_transporter_ATP-bd"/>
</dbReference>
<evidence type="ECO:0000313" key="5">
    <source>
        <dbReference type="EMBL" id="MCA2016426.1"/>
    </source>
</evidence>
<gene>
    <name evidence="5" type="ORF">LDJ79_09910</name>
</gene>
<evidence type="ECO:0000256" key="1">
    <source>
        <dbReference type="ARBA" id="ARBA00022448"/>
    </source>
</evidence>
<sequence>MTFHNDDGAAISLNDVCLDIQGKRILNRLSFSTSVQRLGIIGRNGSGKSTLSRVLSGLVAIESGTLQVAGINPFKDRKGALREIGLLFQNPDHQIIFPTVLEEVAFGLRQLGQKKAIAEQNALATLEAFGKTHWQEVHTSALSQGQKHLVCLMAIAAMQPKLIILDEPFAGLDIPTKRQLQRYLDRFPGRLIHISHDPADLDHYDQLLWLEAGEVNSIGTPEQVLPAYLAEMHKLGESDDISNLTN</sequence>
<evidence type="ECO:0000256" key="2">
    <source>
        <dbReference type="ARBA" id="ARBA00022741"/>
    </source>
</evidence>
<accession>A0ABS7YL96</accession>
<evidence type="ECO:0000313" key="6">
    <source>
        <dbReference type="Proteomes" id="UP001199044"/>
    </source>
</evidence>
<dbReference type="PROSITE" id="PS50893">
    <property type="entry name" value="ABC_TRANSPORTER_2"/>
    <property type="match status" value="1"/>
</dbReference>
<dbReference type="EMBL" id="JAIWIU010000058">
    <property type="protein sequence ID" value="MCA2016426.1"/>
    <property type="molecule type" value="Genomic_DNA"/>
</dbReference>
<protein>
    <submittedName>
        <fullName evidence="5">Energy-coupling factor ABC transporter ATP-binding protein</fullName>
    </submittedName>
</protein>
<organism evidence="5 6">
    <name type="scientific">Vibrio tritonius</name>
    <dbReference type="NCBI Taxonomy" id="1435069"/>
    <lineage>
        <taxon>Bacteria</taxon>
        <taxon>Pseudomonadati</taxon>
        <taxon>Pseudomonadota</taxon>
        <taxon>Gammaproteobacteria</taxon>
        <taxon>Vibrionales</taxon>
        <taxon>Vibrionaceae</taxon>
        <taxon>Vibrio</taxon>
    </lineage>
</organism>
<dbReference type="GO" id="GO:0005524">
    <property type="term" value="F:ATP binding"/>
    <property type="evidence" value="ECO:0007669"/>
    <property type="project" value="UniProtKB-KW"/>
</dbReference>
<dbReference type="InterPro" id="IPR003593">
    <property type="entry name" value="AAA+_ATPase"/>
</dbReference>
<evidence type="ECO:0000259" key="4">
    <source>
        <dbReference type="PROSITE" id="PS50893"/>
    </source>
</evidence>
<dbReference type="InterPro" id="IPR027417">
    <property type="entry name" value="P-loop_NTPase"/>
</dbReference>
<dbReference type="InterPro" id="IPR003439">
    <property type="entry name" value="ABC_transporter-like_ATP-bd"/>
</dbReference>
<dbReference type="Pfam" id="PF00005">
    <property type="entry name" value="ABC_tran"/>
    <property type="match status" value="1"/>
</dbReference>
<keyword evidence="2" id="KW-0547">Nucleotide-binding</keyword>
<dbReference type="CDD" id="cd03225">
    <property type="entry name" value="ABC_cobalt_CbiO_domain1"/>
    <property type="match status" value="1"/>
</dbReference>
<dbReference type="Gene3D" id="3.40.50.300">
    <property type="entry name" value="P-loop containing nucleotide triphosphate hydrolases"/>
    <property type="match status" value="1"/>
</dbReference>
<proteinExistence type="predicted"/>